<comment type="caution">
    <text evidence="1">The sequence shown here is derived from an EMBL/GenBank/DDBJ whole genome shotgun (WGS) entry which is preliminary data.</text>
</comment>
<organism evidence="1 2">
    <name type="scientific">Rhodotorula mucilaginosa</name>
    <name type="common">Yeast</name>
    <name type="synonym">Rhodotorula rubra</name>
    <dbReference type="NCBI Taxonomy" id="5537"/>
    <lineage>
        <taxon>Eukaryota</taxon>
        <taxon>Fungi</taxon>
        <taxon>Dikarya</taxon>
        <taxon>Basidiomycota</taxon>
        <taxon>Pucciniomycotina</taxon>
        <taxon>Microbotryomycetes</taxon>
        <taxon>Sporidiobolales</taxon>
        <taxon>Sporidiobolaceae</taxon>
        <taxon>Rhodotorula</taxon>
    </lineage>
</organism>
<protein>
    <submittedName>
        <fullName evidence="1">Uncharacterized protein</fullName>
    </submittedName>
</protein>
<evidence type="ECO:0000313" key="1">
    <source>
        <dbReference type="EMBL" id="KAG0663358.1"/>
    </source>
</evidence>
<name>A0A9P6W5Q5_RHOMI</name>
<reference evidence="1 2" key="1">
    <citation type="submission" date="2020-11" db="EMBL/GenBank/DDBJ databases">
        <title>Kefir isolates.</title>
        <authorList>
            <person name="Marcisauskas S."/>
            <person name="Kim Y."/>
            <person name="Blasche S."/>
        </authorList>
    </citation>
    <scope>NUCLEOTIDE SEQUENCE [LARGE SCALE GENOMIC DNA]</scope>
    <source>
        <strain evidence="1 2">KR</strain>
    </source>
</reference>
<accession>A0A9P6W5Q5</accession>
<proteinExistence type="predicted"/>
<dbReference type="AlphaFoldDB" id="A0A9P6W5Q5"/>
<dbReference type="OrthoDB" id="10528604at2759"/>
<keyword evidence="2" id="KW-1185">Reference proteome</keyword>
<gene>
    <name evidence="1" type="ORF">C6P46_002697</name>
</gene>
<evidence type="ECO:0000313" key="2">
    <source>
        <dbReference type="Proteomes" id="UP000777482"/>
    </source>
</evidence>
<dbReference type="EMBL" id="PUHQ01000020">
    <property type="protein sequence ID" value="KAG0663358.1"/>
    <property type="molecule type" value="Genomic_DNA"/>
</dbReference>
<dbReference type="Proteomes" id="UP000777482">
    <property type="component" value="Unassembled WGS sequence"/>
</dbReference>
<sequence length="518" mass="57807">MNTHIPEQPQLVTLDPADPSQHDLCKLVVEETHAYLRRQPLPRFWDAYGNPMTHEKVLKYGGIVIEFLTREFNGPWDRYAGSTSPVTIEQACKDWTARHAALRDHHTVGHPAYFAVLDELLSDLQTYDPYPDAPMPLRNHTWSQPKLRKWLRFTPPVEFPTRGLDAPLLWTSSQQGECVSITTYIKNLDLCIQTRLGLEVRGAADHFLVIEELKSGTAWLTSTPVQDWLDKVGGLITLSHLRHSCGETAADAIPFPGSPADLEHHGDRIRAYPEFHAFLPTPTPVVEPVARHPDAAVPTASMDPRITAQLVTLDPAKEGEQELCQLVIHETVYWFVSAGADLSSLARLASSSRGAAAAARNTWRKLAQKITMSHFCLGLAAFEDTHVPNNIMLLRWSQDDHWQHHGPAAEWTITGCIAALAHIIKQRLSKEVRRYNYPGPGCSETPQIVNGAVAWITSRVVQDWYTQAPFATKKAFSAWLVSVYEFLRAGLKKSGGLITLSYLVGHMLFPSDIGSFGS</sequence>